<dbReference type="PANTHER" id="PTHR43597">
    <property type="entry name" value="SULFUR ACCEPTOR PROTEIN CSDE"/>
    <property type="match status" value="1"/>
</dbReference>
<evidence type="ECO:0000259" key="2">
    <source>
        <dbReference type="Pfam" id="PF02657"/>
    </source>
</evidence>
<gene>
    <name evidence="3" type="ORF">S01H1_82759</name>
</gene>
<evidence type="ECO:0000256" key="1">
    <source>
        <dbReference type="ARBA" id="ARBA00010282"/>
    </source>
</evidence>
<evidence type="ECO:0000313" key="3">
    <source>
        <dbReference type="EMBL" id="GAG51843.1"/>
    </source>
</evidence>
<comment type="caution">
    <text evidence="3">The sequence shown here is derived from an EMBL/GenBank/DDBJ whole genome shotgun (WGS) entry which is preliminary data.</text>
</comment>
<feature type="non-terminal residue" evidence="3">
    <location>
        <position position="70"/>
    </location>
</feature>
<comment type="similarity">
    <text evidence="1">Belongs to the SufE family.</text>
</comment>
<organism evidence="3">
    <name type="scientific">marine sediment metagenome</name>
    <dbReference type="NCBI Taxonomy" id="412755"/>
    <lineage>
        <taxon>unclassified sequences</taxon>
        <taxon>metagenomes</taxon>
        <taxon>ecological metagenomes</taxon>
    </lineage>
</organism>
<reference evidence="3" key="1">
    <citation type="journal article" date="2014" name="Front. Microbiol.">
        <title>High frequency of phylogenetically diverse reductive dehalogenase-homologous genes in deep subseafloor sedimentary metagenomes.</title>
        <authorList>
            <person name="Kawai M."/>
            <person name="Futagami T."/>
            <person name="Toyoda A."/>
            <person name="Takaki Y."/>
            <person name="Nishi S."/>
            <person name="Hori S."/>
            <person name="Arai W."/>
            <person name="Tsubouchi T."/>
            <person name="Morono Y."/>
            <person name="Uchiyama I."/>
            <person name="Ito T."/>
            <person name="Fujiyama A."/>
            <person name="Inagaki F."/>
            <person name="Takami H."/>
        </authorList>
    </citation>
    <scope>NUCLEOTIDE SEQUENCE</scope>
    <source>
        <strain evidence="3">Expedition CK06-06</strain>
    </source>
</reference>
<dbReference type="EMBL" id="BARS01056141">
    <property type="protein sequence ID" value="GAG51843.1"/>
    <property type="molecule type" value="Genomic_DNA"/>
</dbReference>
<dbReference type="Pfam" id="PF02657">
    <property type="entry name" value="SufE"/>
    <property type="match status" value="1"/>
</dbReference>
<dbReference type="PANTHER" id="PTHR43597:SF5">
    <property type="entry name" value="SUFE-LIKE PROTEIN 2, CHLOROPLASTIC"/>
    <property type="match status" value="1"/>
</dbReference>
<feature type="domain" description="Fe-S metabolism associated" evidence="2">
    <location>
        <begin position="12"/>
        <end position="66"/>
    </location>
</feature>
<protein>
    <recommendedName>
        <fullName evidence="2">Fe-S metabolism associated domain-containing protein</fullName>
    </recommendedName>
</protein>
<name>X0YU30_9ZZZZ</name>
<sequence length="70" mass="8331">MADINTIQDEIIEDFSFLDDWLEKYTYLIELGNDLEPLDPQYKTDQYLIKGCQSQVWFNMLYEDGVVKLC</sequence>
<accession>X0YU30</accession>
<dbReference type="AlphaFoldDB" id="X0YU30"/>
<dbReference type="SUPFAM" id="SSF82649">
    <property type="entry name" value="SufE/NifU"/>
    <property type="match status" value="1"/>
</dbReference>
<proteinExistence type="inferred from homology"/>
<dbReference type="InterPro" id="IPR003808">
    <property type="entry name" value="Fe-S_metab-assoc_dom"/>
</dbReference>
<dbReference type="Gene3D" id="3.90.1010.10">
    <property type="match status" value="1"/>
</dbReference>